<dbReference type="Proteomes" id="UP001430290">
    <property type="component" value="Unassembled WGS sequence"/>
</dbReference>
<gene>
    <name evidence="3" type="ORF">K7B09_10725</name>
</gene>
<feature type="domain" description="Aerotolerance regulator N-terminal" evidence="2">
    <location>
        <begin position="5"/>
        <end position="77"/>
    </location>
</feature>
<feature type="transmembrane region" description="Helical" evidence="1">
    <location>
        <begin position="57"/>
        <end position="75"/>
    </location>
</feature>
<keyword evidence="1" id="KW-1133">Transmembrane helix</keyword>
<dbReference type="InterPro" id="IPR011933">
    <property type="entry name" value="Double_TM_dom"/>
</dbReference>
<evidence type="ECO:0000313" key="3">
    <source>
        <dbReference type="EMBL" id="MBZ4186793.1"/>
    </source>
</evidence>
<keyword evidence="1" id="KW-0812">Transmembrane</keyword>
<evidence type="ECO:0000259" key="2">
    <source>
        <dbReference type="Pfam" id="PF07584"/>
    </source>
</evidence>
<dbReference type="NCBIfam" id="TIGR02226">
    <property type="entry name" value="two_anch"/>
    <property type="match status" value="1"/>
</dbReference>
<dbReference type="Pfam" id="PF07584">
    <property type="entry name" value="BatA"/>
    <property type="match status" value="1"/>
</dbReference>
<reference evidence="3" key="1">
    <citation type="submission" date="2021-09" db="EMBL/GenBank/DDBJ databases">
        <authorList>
            <person name="Wu T."/>
            <person name="Guo S.Z."/>
        </authorList>
    </citation>
    <scope>NUCLEOTIDE SEQUENCE</scope>
    <source>
        <strain evidence="3">RSS-23</strain>
    </source>
</reference>
<evidence type="ECO:0000256" key="1">
    <source>
        <dbReference type="SAM" id="Phobius"/>
    </source>
</evidence>
<keyword evidence="1" id="KW-0472">Membrane</keyword>
<proteinExistence type="predicted"/>
<evidence type="ECO:0000313" key="4">
    <source>
        <dbReference type="Proteomes" id="UP001430290"/>
    </source>
</evidence>
<name>A0ABS7TG32_9GAMM</name>
<dbReference type="InterPro" id="IPR024163">
    <property type="entry name" value="Aerotolerance_reg_N"/>
</dbReference>
<keyword evidence="4" id="KW-1185">Reference proteome</keyword>
<accession>A0ABS7TG32</accession>
<comment type="caution">
    <text evidence="3">The sequence shown here is derived from an EMBL/GenBank/DDBJ whole genome shotgun (WGS) entry which is preliminary data.</text>
</comment>
<dbReference type="EMBL" id="JAIQDJ010000007">
    <property type="protein sequence ID" value="MBZ4186793.1"/>
    <property type="molecule type" value="Genomic_DNA"/>
</dbReference>
<organism evidence="3 4">
    <name type="scientific">Thermomonas beijingensis</name>
    <dbReference type="NCBI Taxonomy" id="2872701"/>
    <lineage>
        <taxon>Bacteria</taxon>
        <taxon>Pseudomonadati</taxon>
        <taxon>Pseudomonadota</taxon>
        <taxon>Gammaproteobacteria</taxon>
        <taxon>Lysobacterales</taxon>
        <taxon>Lysobacteraceae</taxon>
        <taxon>Thermomonas</taxon>
    </lineage>
</organism>
<protein>
    <submittedName>
        <fullName evidence="3">BatA domain-containing protein</fullName>
    </submittedName>
</protein>
<sequence>MNPGLLLPSALFSLLALLLPLLIHLARRQQQQPLDFAALRWLGSKPKPRSRFRLDDIPLLLVRLLLLALLALWLAKPVLHGAPDRRTYVAVMPGVAATTVAMQALPANARKHWLAVGFPSLDSDPPADAQPIASLLRQLDAELPSEAPLVVLATTQFDGADARLPILSRSVDWRIVAGAPPSTPMVTALAAPRLQIRSDSAHRTQAGYLHAASRAWQTPAEFTASSAAFPNNQQIVLVWFVSDPLPTTLLEWVAHGGTVILDSSHALPQSRHPVSLWQNAAGIDLLQAIAYGKGRLLRFTRPLQPAQMAELLNAEFPQHLHDALQAPGVAPIPADARTYRPQTGANAYPQAPYSLQPWLALVLALVFLSERWLATGRRGEQA</sequence>